<feature type="chain" id="PRO_5009265650" description="Peptidase C39 domain-containing protein" evidence="1">
    <location>
        <begin position="25"/>
        <end position="213"/>
    </location>
</feature>
<dbReference type="Pfam" id="PF03412">
    <property type="entry name" value="Peptidase_C39"/>
    <property type="match status" value="1"/>
</dbReference>
<dbReference type="Proteomes" id="UP000199524">
    <property type="component" value="Chromosome I"/>
</dbReference>
<gene>
    <name evidence="3" type="ORF">SAMN05216598_3936</name>
</gene>
<name>A0A1H1XJV1_9PSED</name>
<keyword evidence="1" id="KW-0732">Signal</keyword>
<evidence type="ECO:0000313" key="4">
    <source>
        <dbReference type="Proteomes" id="UP000199524"/>
    </source>
</evidence>
<organism evidence="3 4">
    <name type="scientific">Pseudomonas asplenii</name>
    <dbReference type="NCBI Taxonomy" id="53407"/>
    <lineage>
        <taxon>Bacteria</taxon>
        <taxon>Pseudomonadati</taxon>
        <taxon>Pseudomonadota</taxon>
        <taxon>Gammaproteobacteria</taxon>
        <taxon>Pseudomonadales</taxon>
        <taxon>Pseudomonadaceae</taxon>
        <taxon>Pseudomonas</taxon>
    </lineage>
</organism>
<feature type="domain" description="Peptidase C39" evidence="2">
    <location>
        <begin position="41"/>
        <end position="176"/>
    </location>
</feature>
<evidence type="ECO:0000313" key="3">
    <source>
        <dbReference type="EMBL" id="SDT09361.1"/>
    </source>
</evidence>
<evidence type="ECO:0000259" key="2">
    <source>
        <dbReference type="PROSITE" id="PS50990"/>
    </source>
</evidence>
<dbReference type="InterPro" id="IPR005074">
    <property type="entry name" value="Peptidase_C39"/>
</dbReference>
<sequence length="213" mass="23654">MSSPRLASVLSLFALLLDSPITTAAGPRLQSMKQLRFHDIQRQTLDYSCGAAALAILLKRYLGEPVEETQILADIVLRLSQAEVRERVQEGFSMLDLKSSARHLGYSAEGVRLPPEALHALDGPVIILLHRNRLNHFVVLKGVEQGHAFLADPARGHLRLPLFELLNEWHGETLIVGHPDGRQPEPHSLSLPGARYRAPENDVVRTLLGPSRR</sequence>
<dbReference type="GO" id="GO:0006508">
    <property type="term" value="P:proteolysis"/>
    <property type="evidence" value="ECO:0007669"/>
    <property type="project" value="InterPro"/>
</dbReference>
<dbReference type="PROSITE" id="PS50990">
    <property type="entry name" value="PEPTIDASE_C39"/>
    <property type="match status" value="1"/>
</dbReference>
<dbReference type="Gene3D" id="3.90.70.10">
    <property type="entry name" value="Cysteine proteinases"/>
    <property type="match status" value="1"/>
</dbReference>
<dbReference type="EMBL" id="LT629777">
    <property type="protein sequence ID" value="SDT09361.1"/>
    <property type="molecule type" value="Genomic_DNA"/>
</dbReference>
<dbReference type="RefSeq" id="WP_090207772.1">
    <property type="nucleotide sequence ID" value="NZ_LT629777.1"/>
</dbReference>
<protein>
    <recommendedName>
        <fullName evidence="2">Peptidase C39 domain-containing protein</fullName>
    </recommendedName>
</protein>
<reference evidence="4" key="1">
    <citation type="submission" date="2016-10" db="EMBL/GenBank/DDBJ databases">
        <authorList>
            <person name="Varghese N."/>
            <person name="Submissions S."/>
        </authorList>
    </citation>
    <scope>NUCLEOTIDE SEQUENCE [LARGE SCALE GENOMIC DNA]</scope>
    <source>
        <strain evidence="4">ATCC 23835</strain>
    </source>
</reference>
<dbReference type="AlphaFoldDB" id="A0A1H1XJV1"/>
<dbReference type="CDD" id="cd02423">
    <property type="entry name" value="Peptidase_C39G"/>
    <property type="match status" value="1"/>
</dbReference>
<feature type="signal peptide" evidence="1">
    <location>
        <begin position="1"/>
        <end position="24"/>
    </location>
</feature>
<accession>A0A1H1XJV1</accession>
<dbReference type="GO" id="GO:0005524">
    <property type="term" value="F:ATP binding"/>
    <property type="evidence" value="ECO:0007669"/>
    <property type="project" value="InterPro"/>
</dbReference>
<dbReference type="GO" id="GO:0008233">
    <property type="term" value="F:peptidase activity"/>
    <property type="evidence" value="ECO:0007669"/>
    <property type="project" value="InterPro"/>
</dbReference>
<proteinExistence type="predicted"/>
<dbReference type="GO" id="GO:0016020">
    <property type="term" value="C:membrane"/>
    <property type="evidence" value="ECO:0007669"/>
    <property type="project" value="InterPro"/>
</dbReference>
<dbReference type="GeneID" id="300208852"/>
<evidence type="ECO:0000256" key="1">
    <source>
        <dbReference type="SAM" id="SignalP"/>
    </source>
</evidence>
<keyword evidence="4" id="KW-1185">Reference proteome</keyword>